<accession>A0AAU8BKW6</accession>
<dbReference type="KEGG" id="vck:PG915_05635"/>
<dbReference type="EMBL" id="CP115920">
    <property type="protein sequence ID" value="XCD17010.1"/>
    <property type="molecule type" value="Genomic_DNA"/>
</dbReference>
<evidence type="ECO:0000313" key="1">
    <source>
        <dbReference type="EMBL" id="XCD17010.1"/>
    </source>
</evidence>
<dbReference type="RefSeq" id="WP_038229868.1">
    <property type="nucleotide sequence ID" value="NZ_CP115920.1"/>
</dbReference>
<proteinExistence type="predicted"/>
<reference evidence="1" key="1">
    <citation type="submission" date="2023-01" db="EMBL/GenBank/DDBJ databases">
        <title>Vibrio sp. CB1-14 genome sequencing.</title>
        <authorList>
            <person name="Otstavnykh N."/>
            <person name="Isaeva M."/>
            <person name="Meleshko D."/>
        </authorList>
    </citation>
    <scope>NUCLEOTIDE SEQUENCE</scope>
    <source>
        <strain evidence="1">CB1-14</strain>
    </source>
</reference>
<gene>
    <name evidence="1" type="ORF">PG915_05635</name>
</gene>
<organism evidence="1">
    <name type="scientific">Vibrio chaetopteri</name>
    <dbReference type="NCBI Taxonomy" id="3016528"/>
    <lineage>
        <taxon>Bacteria</taxon>
        <taxon>Pseudomonadati</taxon>
        <taxon>Pseudomonadota</taxon>
        <taxon>Gammaproteobacteria</taxon>
        <taxon>Vibrionales</taxon>
        <taxon>Vibrionaceae</taxon>
        <taxon>Vibrio</taxon>
    </lineage>
</organism>
<protein>
    <submittedName>
        <fullName evidence="1">Uncharacterized protein</fullName>
    </submittedName>
</protein>
<sequence>MENLNNPAKRVLHLVNQVKTKKDNVPMSVAWGEVFGLDTELVKRDPHEVYDKLMLVRKEVELVERLMKQTTFSSNLYQPYLDRVKSTISLTNVSASWNNYKNKLSTDTILALGYCSEILEDEDPVDKEELEAILSSIQTLRQDIENSSISSGMYDFLMSQLNIIESAIQSYPIVGGAALKKAFSEGFTDLASRVDDISDGAENDHEKASNVAKVWGNLRTAAKGIAEADKMANALLGLYEKGQNAAEPLLDLLSGS</sequence>
<dbReference type="AlphaFoldDB" id="A0AAU8BKW6"/>
<name>A0AAU8BKW6_9VIBR</name>